<comment type="caution">
    <text evidence="2">The sequence shown here is derived from an EMBL/GenBank/DDBJ whole genome shotgun (WGS) entry which is preliminary data.</text>
</comment>
<dbReference type="AlphaFoldDB" id="A0AA44UBB1"/>
<dbReference type="EMBL" id="AVBE01000002">
    <property type="protein sequence ID" value="PHJ36485.1"/>
    <property type="molecule type" value="Genomic_DNA"/>
</dbReference>
<protein>
    <submittedName>
        <fullName evidence="2">Uncharacterized protein</fullName>
    </submittedName>
</protein>
<organism evidence="2 3">
    <name type="scientific">Neisseria gonorrhoeae 3502</name>
    <dbReference type="NCBI Taxonomy" id="1193404"/>
    <lineage>
        <taxon>Bacteria</taxon>
        <taxon>Pseudomonadati</taxon>
        <taxon>Pseudomonadota</taxon>
        <taxon>Betaproteobacteria</taxon>
        <taxon>Neisseriales</taxon>
        <taxon>Neisseriaceae</taxon>
        <taxon>Neisseria</taxon>
    </lineage>
</organism>
<name>A0AA44UBB1_NEIGO</name>
<reference evidence="2 3" key="1">
    <citation type="submission" date="2013-08" db="EMBL/GenBank/DDBJ databases">
        <authorList>
            <person name="Trees D."/>
        </authorList>
    </citation>
    <scope>NUCLEOTIDE SEQUENCE [LARGE SCALE GENOMIC DNA]</scope>
    <source>
        <strain evidence="2 3">3502</strain>
    </source>
</reference>
<gene>
    <name evidence="1" type="ORF">N776_05845</name>
    <name evidence="2" type="ORF">N776_11170</name>
</gene>
<sequence length="55" mass="6073">MMYWMQANLAISVSITAHILPNDKTILMELGTFGTGQNVIYASLTAFPKSILSRI</sequence>
<dbReference type="EMBL" id="AVBE01000002">
    <property type="protein sequence ID" value="PHJ36189.1"/>
    <property type="molecule type" value="Genomic_DNA"/>
</dbReference>
<evidence type="ECO:0000313" key="3">
    <source>
        <dbReference type="Proteomes" id="UP000223296"/>
    </source>
</evidence>
<evidence type="ECO:0000313" key="1">
    <source>
        <dbReference type="EMBL" id="PHJ36189.1"/>
    </source>
</evidence>
<dbReference type="Proteomes" id="UP000223296">
    <property type="component" value="Unassembled WGS sequence"/>
</dbReference>
<accession>A0AA44UBB1</accession>
<evidence type="ECO:0000313" key="2">
    <source>
        <dbReference type="EMBL" id="PHJ36485.1"/>
    </source>
</evidence>
<proteinExistence type="predicted"/>